<comment type="subcellular location">
    <subcellularLocation>
        <location evidence="2">Membrane</location>
        <topology evidence="2">Multi-pass membrane protein</topology>
    </subcellularLocation>
</comment>
<protein>
    <recommendedName>
        <fullName evidence="3">histidine kinase</fullName>
        <ecNumber evidence="3">2.7.13.3</ecNumber>
    </recommendedName>
</protein>
<keyword evidence="10 13" id="KW-1133">Transmembrane helix</keyword>
<evidence type="ECO:0000313" key="16">
    <source>
        <dbReference type="Proteomes" id="UP000382577"/>
    </source>
</evidence>
<evidence type="ECO:0000256" key="13">
    <source>
        <dbReference type="SAM" id="Phobius"/>
    </source>
</evidence>
<dbReference type="GO" id="GO:0000155">
    <property type="term" value="F:phosphorelay sensor kinase activity"/>
    <property type="evidence" value="ECO:0007669"/>
    <property type="project" value="InterPro"/>
</dbReference>
<dbReference type="InterPro" id="IPR036097">
    <property type="entry name" value="HisK_dim/P_sf"/>
</dbReference>
<evidence type="ECO:0000256" key="5">
    <source>
        <dbReference type="ARBA" id="ARBA00022679"/>
    </source>
</evidence>
<dbReference type="Proteomes" id="UP000382577">
    <property type="component" value="Unassembled WGS sequence"/>
</dbReference>
<keyword evidence="6 13" id="KW-0812">Transmembrane</keyword>
<dbReference type="Pfam" id="PF00512">
    <property type="entry name" value="HisKA"/>
    <property type="match status" value="1"/>
</dbReference>
<evidence type="ECO:0000256" key="9">
    <source>
        <dbReference type="ARBA" id="ARBA00022840"/>
    </source>
</evidence>
<evidence type="ECO:0000256" key="3">
    <source>
        <dbReference type="ARBA" id="ARBA00012438"/>
    </source>
</evidence>
<dbReference type="SUPFAM" id="SSF47384">
    <property type="entry name" value="Homodimeric domain of signal transducing histidine kinase"/>
    <property type="match status" value="1"/>
</dbReference>
<dbReference type="InterPro" id="IPR004358">
    <property type="entry name" value="Sig_transdc_His_kin-like_C"/>
</dbReference>
<reference evidence="15 16" key="1">
    <citation type="submission" date="2019-08" db="EMBL/GenBank/DDBJ databases">
        <authorList>
            <person name="Peeters C."/>
        </authorList>
    </citation>
    <scope>NUCLEOTIDE SEQUENCE [LARGE SCALE GENOMIC DNA]</scope>
    <source>
        <strain evidence="15 16">LMG 31113</strain>
    </source>
</reference>
<evidence type="ECO:0000256" key="2">
    <source>
        <dbReference type="ARBA" id="ARBA00004141"/>
    </source>
</evidence>
<keyword evidence="5 15" id="KW-0808">Transferase</keyword>
<dbReference type="PRINTS" id="PR00344">
    <property type="entry name" value="BCTRLSENSOR"/>
</dbReference>
<evidence type="ECO:0000256" key="11">
    <source>
        <dbReference type="ARBA" id="ARBA00023012"/>
    </source>
</evidence>
<dbReference type="InterPro" id="IPR003661">
    <property type="entry name" value="HisK_dim/P_dom"/>
</dbReference>
<dbReference type="Gene3D" id="1.10.287.130">
    <property type="match status" value="1"/>
</dbReference>
<dbReference type="SMART" id="SM00387">
    <property type="entry name" value="HATPase_c"/>
    <property type="match status" value="1"/>
</dbReference>
<dbReference type="PANTHER" id="PTHR45436">
    <property type="entry name" value="SENSOR HISTIDINE KINASE YKOH"/>
    <property type="match status" value="1"/>
</dbReference>
<dbReference type="GO" id="GO:0005886">
    <property type="term" value="C:plasma membrane"/>
    <property type="evidence" value="ECO:0007669"/>
    <property type="project" value="TreeGrafter"/>
</dbReference>
<evidence type="ECO:0000256" key="4">
    <source>
        <dbReference type="ARBA" id="ARBA00022553"/>
    </source>
</evidence>
<dbReference type="InterPro" id="IPR036890">
    <property type="entry name" value="HATPase_C_sf"/>
</dbReference>
<dbReference type="GO" id="GO:0005524">
    <property type="term" value="F:ATP binding"/>
    <property type="evidence" value="ECO:0007669"/>
    <property type="project" value="UniProtKB-KW"/>
</dbReference>
<comment type="catalytic activity">
    <reaction evidence="1">
        <text>ATP + protein L-histidine = ADP + protein N-phospho-L-histidine.</text>
        <dbReference type="EC" id="2.7.13.3"/>
    </reaction>
</comment>
<evidence type="ECO:0000256" key="8">
    <source>
        <dbReference type="ARBA" id="ARBA00022777"/>
    </source>
</evidence>
<dbReference type="InterPro" id="IPR050428">
    <property type="entry name" value="TCS_sensor_his_kinase"/>
</dbReference>
<dbReference type="Pfam" id="PF02518">
    <property type="entry name" value="HATPase_c"/>
    <property type="match status" value="1"/>
</dbReference>
<evidence type="ECO:0000259" key="14">
    <source>
        <dbReference type="PROSITE" id="PS50109"/>
    </source>
</evidence>
<evidence type="ECO:0000256" key="6">
    <source>
        <dbReference type="ARBA" id="ARBA00022692"/>
    </source>
</evidence>
<evidence type="ECO:0000256" key="10">
    <source>
        <dbReference type="ARBA" id="ARBA00022989"/>
    </source>
</evidence>
<evidence type="ECO:0000256" key="12">
    <source>
        <dbReference type="ARBA" id="ARBA00023136"/>
    </source>
</evidence>
<keyword evidence="8 15" id="KW-0418">Kinase</keyword>
<sequence>MKSIRWRLIVWLLVGLILLALVAGYSLYRTARNEAAELFDYELRTVALSLPVTSSEEALTEGPGKADWGGLAEDRLVIQRWEGNNIPQYHNDAALSMPRLTPGFHDKEWDETHWRVYGMQLPDRYVQVAQPIAVRDSLAVGMALRIIAPLWVLVPAIVMFVLWVVSKGLQPISAVSRSVAQRSYESLTPLSFDQPIPSEISSLVNSLNDLLKRLDQAASAQRVFVANAAHELRSPLAALKLQLQHARQQGALGSDSTIAAKLEGRLNRLIHLVQQLLDLARADADQIDIANVIDIRALAEHVVGDYSFTAESRDIDLGLVGPDSPLFVHGDATGLTMLLVNLVDNALRHTPDGGAVDVRLSSQPEGVALEVIDTGHGIAPEELEKVTTRFYRGTDAVGQGSGLGLSIVSRVAERHHARLMLENRPDGAGLTARVAYLLRAEPPGAEGSKARAV</sequence>
<proteinExistence type="predicted"/>
<dbReference type="RefSeq" id="WP_150598591.1">
    <property type="nucleotide sequence ID" value="NZ_CABPRW010000001.1"/>
</dbReference>
<dbReference type="EC" id="2.7.13.3" evidence="3"/>
<accession>A0A5E4S358</accession>
<name>A0A5E4S358_9BURK</name>
<organism evidence="15 16">
    <name type="scientific">Pandoraea fibrosis</name>
    <dbReference type="NCBI Taxonomy" id="1891094"/>
    <lineage>
        <taxon>Bacteria</taxon>
        <taxon>Pseudomonadati</taxon>
        <taxon>Pseudomonadota</taxon>
        <taxon>Betaproteobacteria</taxon>
        <taxon>Burkholderiales</taxon>
        <taxon>Burkholderiaceae</taxon>
        <taxon>Pandoraea</taxon>
    </lineage>
</organism>
<keyword evidence="7" id="KW-0547">Nucleotide-binding</keyword>
<feature type="domain" description="Histidine kinase" evidence="14">
    <location>
        <begin position="227"/>
        <end position="440"/>
    </location>
</feature>
<dbReference type="Gene3D" id="3.30.565.10">
    <property type="entry name" value="Histidine kinase-like ATPase, C-terminal domain"/>
    <property type="match status" value="1"/>
</dbReference>
<dbReference type="PROSITE" id="PS50109">
    <property type="entry name" value="HIS_KIN"/>
    <property type="match status" value="1"/>
</dbReference>
<keyword evidence="9" id="KW-0067">ATP-binding</keyword>
<dbReference type="SMART" id="SM00388">
    <property type="entry name" value="HisKA"/>
    <property type="match status" value="1"/>
</dbReference>
<dbReference type="InterPro" id="IPR005467">
    <property type="entry name" value="His_kinase_dom"/>
</dbReference>
<evidence type="ECO:0000256" key="7">
    <source>
        <dbReference type="ARBA" id="ARBA00022741"/>
    </source>
</evidence>
<dbReference type="EMBL" id="CABPRW010000001">
    <property type="protein sequence ID" value="VVD69835.1"/>
    <property type="molecule type" value="Genomic_DNA"/>
</dbReference>
<dbReference type="OrthoDB" id="8554694at2"/>
<evidence type="ECO:0000313" key="15">
    <source>
        <dbReference type="EMBL" id="VVD69835.1"/>
    </source>
</evidence>
<dbReference type="InterPro" id="IPR003594">
    <property type="entry name" value="HATPase_dom"/>
</dbReference>
<dbReference type="AlphaFoldDB" id="A0A5E4S358"/>
<gene>
    <name evidence="15" type="ORF">PFI31113_00546</name>
</gene>
<dbReference type="PANTHER" id="PTHR45436:SF14">
    <property type="entry name" value="SENSOR PROTEIN QSEC"/>
    <property type="match status" value="1"/>
</dbReference>
<keyword evidence="11" id="KW-0902">Two-component regulatory system</keyword>
<dbReference type="SUPFAM" id="SSF55874">
    <property type="entry name" value="ATPase domain of HSP90 chaperone/DNA topoisomerase II/histidine kinase"/>
    <property type="match status" value="1"/>
</dbReference>
<keyword evidence="4" id="KW-0597">Phosphoprotein</keyword>
<keyword evidence="12 13" id="KW-0472">Membrane</keyword>
<dbReference type="CDD" id="cd00082">
    <property type="entry name" value="HisKA"/>
    <property type="match status" value="1"/>
</dbReference>
<feature type="transmembrane region" description="Helical" evidence="13">
    <location>
        <begin position="142"/>
        <end position="165"/>
    </location>
</feature>
<evidence type="ECO:0000256" key="1">
    <source>
        <dbReference type="ARBA" id="ARBA00000085"/>
    </source>
</evidence>